<dbReference type="CDD" id="cd00865">
    <property type="entry name" value="PEBP_bact_arch"/>
    <property type="match status" value="1"/>
</dbReference>
<keyword evidence="1" id="KW-0649">Protein kinase inhibitor</keyword>
<dbReference type="Proteomes" id="UP001576776">
    <property type="component" value="Unassembled WGS sequence"/>
</dbReference>
<dbReference type="RefSeq" id="WP_413257180.1">
    <property type="nucleotide sequence ID" value="NZ_JBHFNS010000043.1"/>
</dbReference>
<dbReference type="PANTHER" id="PTHR30289">
    <property type="entry name" value="UNCHARACTERIZED PROTEIN YBCL-RELATED"/>
    <property type="match status" value="1"/>
</dbReference>
<dbReference type="GO" id="GO:0004860">
    <property type="term" value="F:protein kinase inhibitor activity"/>
    <property type="evidence" value="ECO:0007669"/>
    <property type="project" value="UniProtKB-KW"/>
</dbReference>
<proteinExistence type="predicted"/>
<dbReference type="Gene3D" id="3.90.280.10">
    <property type="entry name" value="PEBP-like"/>
    <property type="match status" value="1"/>
</dbReference>
<dbReference type="InterPro" id="IPR008914">
    <property type="entry name" value="PEBP"/>
</dbReference>
<dbReference type="NCBIfam" id="TIGR00481">
    <property type="entry name" value="YbhB/YbcL family Raf kinase inhibitor-like protein"/>
    <property type="match status" value="1"/>
</dbReference>
<comment type="caution">
    <text evidence="1">The sequence shown here is derived from an EMBL/GenBank/DDBJ whole genome shotgun (WGS) entry which is preliminary data.</text>
</comment>
<name>A0ABV4YA32_9CYAN</name>
<gene>
    <name evidence="1" type="ORF">ACE1B6_10520</name>
</gene>
<keyword evidence="2" id="KW-1185">Reference proteome</keyword>
<dbReference type="PANTHER" id="PTHR30289:SF1">
    <property type="entry name" value="PEBP (PHOSPHATIDYLETHANOLAMINE-BINDING PROTEIN) FAMILY PROTEIN"/>
    <property type="match status" value="1"/>
</dbReference>
<sequence length="209" mass="22597">MALYPYNEKIFMSSTIARRNFLQQSINLLGLVGLSLVSCSAINNPSTNSQLPPKVKTMKLESEAFSANSMIPSKYTCDGRDFSPPLKWDAPPTGTQSLALIVDDPDAPMGTFVHWVLYDLPPEITSLPEAIPGDATLTGGGTHGTTDFDKLGYGGPCPPSGTHRYFFKLYALDRTLELASGATKEQLEAAMNGHILAAAELIGLYARQR</sequence>
<dbReference type="SUPFAM" id="SSF49777">
    <property type="entry name" value="PEBP-like"/>
    <property type="match status" value="1"/>
</dbReference>
<evidence type="ECO:0000313" key="2">
    <source>
        <dbReference type="Proteomes" id="UP001576776"/>
    </source>
</evidence>
<dbReference type="InterPro" id="IPR036610">
    <property type="entry name" value="PEBP-like_sf"/>
</dbReference>
<protein>
    <submittedName>
        <fullName evidence="1">YbhB/YbcL family Raf kinase inhibitor-like protein</fullName>
    </submittedName>
</protein>
<organism evidence="1 2">
    <name type="scientific">Floridaenema fluviatile BLCC-F154</name>
    <dbReference type="NCBI Taxonomy" id="3153640"/>
    <lineage>
        <taxon>Bacteria</taxon>
        <taxon>Bacillati</taxon>
        <taxon>Cyanobacteriota</taxon>
        <taxon>Cyanophyceae</taxon>
        <taxon>Oscillatoriophycideae</taxon>
        <taxon>Aerosakkonematales</taxon>
        <taxon>Aerosakkonemataceae</taxon>
        <taxon>Floridanema</taxon>
        <taxon>Floridanema fluviatile</taxon>
    </lineage>
</organism>
<dbReference type="EMBL" id="JBHFNS010000043">
    <property type="protein sequence ID" value="MFB2935676.1"/>
    <property type="molecule type" value="Genomic_DNA"/>
</dbReference>
<accession>A0ABV4YA32</accession>
<dbReference type="Pfam" id="PF01161">
    <property type="entry name" value="PBP"/>
    <property type="match status" value="1"/>
</dbReference>
<reference evidence="1 2" key="1">
    <citation type="submission" date="2024-09" db="EMBL/GenBank/DDBJ databases">
        <title>Floridaenema gen nov. (Aerosakkonemataceae, Aerosakkonematales ord. nov., Cyanobacteria) from benthic tropical and subtropical fresh waters, with the description of four new species.</title>
        <authorList>
            <person name="Moretto J.A."/>
            <person name="Berthold D.E."/>
            <person name="Lefler F.W."/>
            <person name="Huang I.-S."/>
            <person name="Laughinghouse H. IV."/>
        </authorList>
    </citation>
    <scope>NUCLEOTIDE SEQUENCE [LARGE SCALE GENOMIC DNA]</scope>
    <source>
        <strain evidence="1 2">BLCC-F154</strain>
    </source>
</reference>
<dbReference type="InterPro" id="IPR005247">
    <property type="entry name" value="YbhB_YbcL/LppC-like"/>
</dbReference>
<evidence type="ECO:0000313" key="1">
    <source>
        <dbReference type="EMBL" id="MFB2935676.1"/>
    </source>
</evidence>